<gene>
    <name evidence="9" type="ORF">AKO1_007481</name>
</gene>
<evidence type="ECO:0000256" key="2">
    <source>
        <dbReference type="ARBA" id="ARBA00022679"/>
    </source>
</evidence>
<keyword evidence="5 6" id="KW-0067">ATP-binding</keyword>
<accession>A0AAW2YRF0</accession>
<dbReference type="InterPro" id="IPR050117">
    <property type="entry name" value="MAPK"/>
</dbReference>
<dbReference type="GO" id="GO:0005524">
    <property type="term" value="F:ATP binding"/>
    <property type="evidence" value="ECO:0007669"/>
    <property type="project" value="UniProtKB-UniRule"/>
</dbReference>
<feature type="domain" description="Protein kinase" evidence="8">
    <location>
        <begin position="18"/>
        <end position="306"/>
    </location>
</feature>
<proteinExistence type="inferred from homology"/>
<dbReference type="FunFam" id="1.10.510.10:FF:000040">
    <property type="entry name" value="Mitogen-activated protein kinase"/>
    <property type="match status" value="1"/>
</dbReference>
<dbReference type="InterPro" id="IPR000719">
    <property type="entry name" value="Prot_kinase_dom"/>
</dbReference>
<protein>
    <submittedName>
        <fullName evidence="9">Mitogen-activated protein kinase</fullName>
    </submittedName>
</protein>
<dbReference type="Proteomes" id="UP001431209">
    <property type="component" value="Unassembled WGS sequence"/>
</dbReference>
<dbReference type="FunFam" id="3.30.200.20:FF:000046">
    <property type="entry name" value="Mitogen-activated protein kinase"/>
    <property type="match status" value="1"/>
</dbReference>
<evidence type="ECO:0000256" key="4">
    <source>
        <dbReference type="ARBA" id="ARBA00022777"/>
    </source>
</evidence>
<dbReference type="Gene3D" id="3.30.200.20">
    <property type="entry name" value="Phosphorylase Kinase, domain 1"/>
    <property type="match status" value="1"/>
</dbReference>
<reference evidence="9 10" key="1">
    <citation type="submission" date="2024-03" db="EMBL/GenBank/DDBJ databases">
        <title>The Acrasis kona genome and developmental transcriptomes reveal deep origins of eukaryotic multicellular pathways.</title>
        <authorList>
            <person name="Sheikh S."/>
            <person name="Fu C.-J."/>
            <person name="Brown M.W."/>
            <person name="Baldauf S.L."/>
        </authorList>
    </citation>
    <scope>NUCLEOTIDE SEQUENCE [LARGE SCALE GENOMIC DNA]</scope>
    <source>
        <strain evidence="9 10">ATCC MYA-3509</strain>
    </source>
</reference>
<evidence type="ECO:0000313" key="9">
    <source>
        <dbReference type="EMBL" id="KAL0479958.1"/>
    </source>
</evidence>
<dbReference type="InterPro" id="IPR017441">
    <property type="entry name" value="Protein_kinase_ATP_BS"/>
</dbReference>
<comment type="similarity">
    <text evidence="7">Belongs to the protein kinase superfamily.</text>
</comment>
<dbReference type="PANTHER" id="PTHR24055">
    <property type="entry name" value="MITOGEN-ACTIVATED PROTEIN KINASE"/>
    <property type="match status" value="1"/>
</dbReference>
<keyword evidence="4 9" id="KW-0418">Kinase</keyword>
<evidence type="ECO:0000256" key="6">
    <source>
        <dbReference type="PROSITE-ProRule" id="PRU10141"/>
    </source>
</evidence>
<keyword evidence="2" id="KW-0808">Transferase</keyword>
<dbReference type="AlphaFoldDB" id="A0AAW2YRF0"/>
<comment type="caution">
    <text evidence="9">The sequence shown here is derived from an EMBL/GenBank/DDBJ whole genome shotgun (WGS) entry which is preliminary data.</text>
</comment>
<keyword evidence="3 6" id="KW-0547">Nucleotide-binding</keyword>
<sequence>MSNSYVTNDTTFVLPSRYTDVTRIGSGAYGDVVSAFDMVAQEKVAIKKITNVFEQGLEFQKRVVREVAILIHLSQHENIISLRDLICPDTIEEFKDVYIVMDFAEGDLRSLIHSKQDFNSDNIKYFLYRILLALKYVHSANVVHRDLKPSNVLLTNTFDLKICDFGLSRSIDDSDPNMSTTYVATRWYRAPELLLMWSKCGKATDVWSVGCIFSELLRRKHLFTGKNYLDQVNCIVKVTGTPRQDEIRGCEKSLTYISKLRFRPKMNFAETHPNANPEAIDLLDKMLQFDPLKRITADQALKHAYLKDFYDESDDIAATSQYELDKSVIENGMYKEYLWNLILKFQNKDHDSTILNSVHSAEDEQPELDPLEVIYLEDQLMHPDVPEHVERMHLHELLIEFANKVCVELEDKEIFSEVQKLKKAIEEFKYTLHSNQVEEYRYHLEELIRELVAKHNISTSEYANSIKH</sequence>
<dbReference type="InterPro" id="IPR011009">
    <property type="entry name" value="Kinase-like_dom_sf"/>
</dbReference>
<dbReference type="InterPro" id="IPR008271">
    <property type="entry name" value="Ser/Thr_kinase_AS"/>
</dbReference>
<dbReference type="SUPFAM" id="SSF56112">
    <property type="entry name" value="Protein kinase-like (PK-like)"/>
    <property type="match status" value="1"/>
</dbReference>
<dbReference type="CDD" id="cd07834">
    <property type="entry name" value="STKc_MAPK"/>
    <property type="match status" value="1"/>
</dbReference>
<evidence type="ECO:0000259" key="8">
    <source>
        <dbReference type="PROSITE" id="PS50011"/>
    </source>
</evidence>
<name>A0AAW2YRF0_9EUKA</name>
<dbReference type="Pfam" id="PF00069">
    <property type="entry name" value="Pkinase"/>
    <property type="match status" value="1"/>
</dbReference>
<keyword evidence="10" id="KW-1185">Reference proteome</keyword>
<dbReference type="PROSITE" id="PS00107">
    <property type="entry name" value="PROTEIN_KINASE_ATP"/>
    <property type="match status" value="1"/>
</dbReference>
<dbReference type="PROSITE" id="PS00108">
    <property type="entry name" value="PROTEIN_KINASE_ST"/>
    <property type="match status" value="1"/>
</dbReference>
<evidence type="ECO:0000256" key="1">
    <source>
        <dbReference type="ARBA" id="ARBA00022527"/>
    </source>
</evidence>
<evidence type="ECO:0000256" key="3">
    <source>
        <dbReference type="ARBA" id="ARBA00022741"/>
    </source>
</evidence>
<keyword evidence="1 7" id="KW-0723">Serine/threonine-protein kinase</keyword>
<dbReference type="EMBL" id="JAOPGA020000612">
    <property type="protein sequence ID" value="KAL0479958.1"/>
    <property type="molecule type" value="Genomic_DNA"/>
</dbReference>
<feature type="binding site" evidence="6">
    <location>
        <position position="48"/>
    </location>
    <ligand>
        <name>ATP</name>
        <dbReference type="ChEBI" id="CHEBI:30616"/>
    </ligand>
</feature>
<dbReference type="Gene3D" id="1.10.510.10">
    <property type="entry name" value="Transferase(Phosphotransferase) domain 1"/>
    <property type="match status" value="1"/>
</dbReference>
<dbReference type="GO" id="GO:0004674">
    <property type="term" value="F:protein serine/threonine kinase activity"/>
    <property type="evidence" value="ECO:0007669"/>
    <property type="project" value="UniProtKB-KW"/>
</dbReference>
<evidence type="ECO:0000256" key="7">
    <source>
        <dbReference type="RuleBase" id="RU000304"/>
    </source>
</evidence>
<dbReference type="PROSITE" id="PS50011">
    <property type="entry name" value="PROTEIN_KINASE_DOM"/>
    <property type="match status" value="1"/>
</dbReference>
<dbReference type="SMART" id="SM00220">
    <property type="entry name" value="S_TKc"/>
    <property type="match status" value="1"/>
</dbReference>
<evidence type="ECO:0000313" key="10">
    <source>
        <dbReference type="Proteomes" id="UP001431209"/>
    </source>
</evidence>
<evidence type="ECO:0000256" key="5">
    <source>
        <dbReference type="ARBA" id="ARBA00022840"/>
    </source>
</evidence>
<organism evidence="9 10">
    <name type="scientific">Acrasis kona</name>
    <dbReference type="NCBI Taxonomy" id="1008807"/>
    <lineage>
        <taxon>Eukaryota</taxon>
        <taxon>Discoba</taxon>
        <taxon>Heterolobosea</taxon>
        <taxon>Tetramitia</taxon>
        <taxon>Eutetramitia</taxon>
        <taxon>Acrasidae</taxon>
        <taxon>Acrasis</taxon>
    </lineage>
</organism>